<feature type="region of interest" description="Disordered" evidence="1">
    <location>
        <begin position="1"/>
        <end position="21"/>
    </location>
</feature>
<name>A0A1D1UFL8_RAMVA</name>
<dbReference type="Proteomes" id="UP000186922">
    <property type="component" value="Unassembled WGS sequence"/>
</dbReference>
<protein>
    <submittedName>
        <fullName evidence="2">Uncharacterized protein</fullName>
    </submittedName>
</protein>
<reference evidence="2 3" key="1">
    <citation type="journal article" date="2016" name="Nat. Commun.">
        <title>Extremotolerant tardigrade genome and improved radiotolerance of human cultured cells by tardigrade-unique protein.</title>
        <authorList>
            <person name="Hashimoto T."/>
            <person name="Horikawa D.D."/>
            <person name="Saito Y."/>
            <person name="Kuwahara H."/>
            <person name="Kozuka-Hata H."/>
            <person name="Shin-I T."/>
            <person name="Minakuchi Y."/>
            <person name="Ohishi K."/>
            <person name="Motoyama A."/>
            <person name="Aizu T."/>
            <person name="Enomoto A."/>
            <person name="Kondo K."/>
            <person name="Tanaka S."/>
            <person name="Hara Y."/>
            <person name="Koshikawa S."/>
            <person name="Sagara H."/>
            <person name="Miura T."/>
            <person name="Yokobori S."/>
            <person name="Miyagawa K."/>
            <person name="Suzuki Y."/>
            <person name="Kubo T."/>
            <person name="Oyama M."/>
            <person name="Kohara Y."/>
            <person name="Fujiyama A."/>
            <person name="Arakawa K."/>
            <person name="Katayama T."/>
            <person name="Toyoda A."/>
            <person name="Kunieda T."/>
        </authorList>
    </citation>
    <scope>NUCLEOTIDE SEQUENCE [LARGE SCALE GENOMIC DNA]</scope>
    <source>
        <strain evidence="2 3">YOKOZUNA-1</strain>
    </source>
</reference>
<dbReference type="AlphaFoldDB" id="A0A1D1UFL8"/>
<evidence type="ECO:0000256" key="1">
    <source>
        <dbReference type="SAM" id="MobiDB-lite"/>
    </source>
</evidence>
<accession>A0A1D1UFL8</accession>
<proteinExistence type="predicted"/>
<organism evidence="2 3">
    <name type="scientific">Ramazzottius varieornatus</name>
    <name type="common">Water bear</name>
    <name type="synonym">Tardigrade</name>
    <dbReference type="NCBI Taxonomy" id="947166"/>
    <lineage>
        <taxon>Eukaryota</taxon>
        <taxon>Metazoa</taxon>
        <taxon>Ecdysozoa</taxon>
        <taxon>Tardigrada</taxon>
        <taxon>Eutardigrada</taxon>
        <taxon>Parachela</taxon>
        <taxon>Hypsibioidea</taxon>
        <taxon>Ramazzottiidae</taxon>
        <taxon>Ramazzottius</taxon>
    </lineage>
</organism>
<evidence type="ECO:0000313" key="3">
    <source>
        <dbReference type="Proteomes" id="UP000186922"/>
    </source>
</evidence>
<dbReference type="EMBL" id="BDGG01000001">
    <property type="protein sequence ID" value="GAU88241.1"/>
    <property type="molecule type" value="Genomic_DNA"/>
</dbReference>
<sequence>MLKNRNRNDANDSVAKASHQLDSAQKRNLLMAMDAGVREGSSADVSALGKWYNDDLSNVLLEFDLKDI</sequence>
<keyword evidence="3" id="KW-1185">Reference proteome</keyword>
<gene>
    <name evidence="2" type="primary">RvY_00980-1</name>
    <name evidence="2" type="synonym">RvY_00980.1</name>
    <name evidence="2" type="ORF">RvY_00980</name>
</gene>
<evidence type="ECO:0000313" key="2">
    <source>
        <dbReference type="EMBL" id="GAU88241.1"/>
    </source>
</evidence>
<comment type="caution">
    <text evidence="2">The sequence shown here is derived from an EMBL/GenBank/DDBJ whole genome shotgun (WGS) entry which is preliminary data.</text>
</comment>
<feature type="compositionally biased region" description="Basic and acidic residues" evidence="1">
    <location>
        <begin position="1"/>
        <end position="10"/>
    </location>
</feature>